<dbReference type="RefSeq" id="WP_013045857.1">
    <property type="nucleotide sequence ID" value="NC_014010.1"/>
</dbReference>
<dbReference type="PIRSF" id="PIRSF036406">
    <property type="entry name" value="Hept_kin"/>
    <property type="match status" value="1"/>
</dbReference>
<dbReference type="InterPro" id="IPR013750">
    <property type="entry name" value="GHMP_kinase_C_dom"/>
</dbReference>
<dbReference type="eggNOG" id="COG2605">
    <property type="taxonomic scope" value="Bacteria"/>
</dbReference>
<dbReference type="EMBL" id="CP001751">
    <property type="protein sequence ID" value="ADE39228.1"/>
    <property type="molecule type" value="Genomic_DNA"/>
</dbReference>
<keyword evidence="3 8" id="KW-0418">Kinase</keyword>
<dbReference type="Pfam" id="PF08544">
    <property type="entry name" value="GHMP_kinases_C"/>
    <property type="match status" value="1"/>
</dbReference>
<evidence type="ECO:0000256" key="5">
    <source>
        <dbReference type="ARBA" id="ARBA00038121"/>
    </source>
</evidence>
<comment type="similarity">
    <text evidence="5">Belongs to the GHMP kinase family.</text>
</comment>
<keyword evidence="1 8" id="KW-0808">Transferase</keyword>
<dbReference type="PANTHER" id="PTHR32463:SF0">
    <property type="entry name" value="L-FUCOSE KINASE"/>
    <property type="match status" value="1"/>
</dbReference>
<dbReference type="HOGENOM" id="CLU_048558_1_0_5"/>
<protein>
    <submittedName>
        <fullName evidence="8">GHMP kinase</fullName>
        <ecNumber evidence="8">2.7.1.-</ecNumber>
    </submittedName>
</protein>
<keyword evidence="4" id="KW-0067">ATP-binding</keyword>
<dbReference type="Gene3D" id="3.30.230.120">
    <property type="match status" value="1"/>
</dbReference>
<evidence type="ECO:0000313" key="9">
    <source>
        <dbReference type="Proteomes" id="UP000007460"/>
    </source>
</evidence>
<gene>
    <name evidence="8" type="ordered locus">SAR116_0985</name>
</gene>
<dbReference type="KEGG" id="apb:SAR116_0985"/>
<dbReference type="Pfam" id="PF00288">
    <property type="entry name" value="GHMP_kinases_N"/>
    <property type="match status" value="1"/>
</dbReference>
<feature type="domain" description="GHMP kinase C-terminal" evidence="7">
    <location>
        <begin position="242"/>
        <end position="295"/>
    </location>
</feature>
<evidence type="ECO:0000256" key="3">
    <source>
        <dbReference type="ARBA" id="ARBA00022777"/>
    </source>
</evidence>
<dbReference type="GO" id="GO:0042352">
    <property type="term" value="P:GDP-L-fucose salvage"/>
    <property type="evidence" value="ECO:0007669"/>
    <property type="project" value="TreeGrafter"/>
</dbReference>
<dbReference type="InterPro" id="IPR014606">
    <property type="entry name" value="Heptose_7-P_kinase"/>
</dbReference>
<dbReference type="GO" id="GO:0005524">
    <property type="term" value="F:ATP binding"/>
    <property type="evidence" value="ECO:0007669"/>
    <property type="project" value="UniProtKB-KW"/>
</dbReference>
<dbReference type="PRINTS" id="PR00960">
    <property type="entry name" value="LMBPPROTEIN"/>
</dbReference>
<dbReference type="STRING" id="488538.SAR116_0985"/>
<dbReference type="InterPro" id="IPR020568">
    <property type="entry name" value="Ribosomal_Su5_D2-typ_SF"/>
</dbReference>
<dbReference type="OrthoDB" id="9812992at2"/>
<dbReference type="AlphaFoldDB" id="D5BSI1"/>
<dbReference type="GO" id="GO:0050201">
    <property type="term" value="F:fucokinase activity"/>
    <property type="evidence" value="ECO:0007669"/>
    <property type="project" value="TreeGrafter"/>
</dbReference>
<reference evidence="8 9" key="1">
    <citation type="journal article" date="2010" name="J. Bacteriol.">
        <title>Complete genome sequence of "Candidatus Puniceispirillum marinum" IMCC1322, a representative of the SAR116 clade in the Alphaproteobacteria.</title>
        <authorList>
            <person name="Oh H.M."/>
            <person name="Kwon K.K."/>
            <person name="Kang I."/>
            <person name="Kang S.G."/>
            <person name="Lee J.H."/>
            <person name="Kim S.J."/>
            <person name="Cho J.C."/>
        </authorList>
    </citation>
    <scope>NUCLEOTIDE SEQUENCE [LARGE SCALE GENOMIC DNA]</scope>
    <source>
        <strain evidence="8 9">IMCC1322</strain>
    </source>
</reference>
<sequence length="328" mass="36533">MIIVKTPLRVSLFGGGTDYPSYLENNDGIVIGSAINKFNYVYVNGNPLNNDSEYRLNYSIRESVPNISDIKHNSIRECFRFFEIEPPFELHSLAELPARTGLGSSSAFTVGLINALSLYKGERLDAKKITELAHVIEIEKIGENVGLQDQILTSLGGFNIVEFKDGSFTLSNEGLNQKTIASLERNMVMFYLGSQRSAPQILDEQIARNLNKKNDSTLREMTDIALEAKRILTDSDASEPVHEIGKLLCESWALKKKLSSQVSNDFVDEIYTKAMDYGAFAGKLLGAGKTGMMLFLAKPDQHKTLEMALSPRKRVNFEFCWDASKPVG</sequence>
<proteinExistence type="inferred from homology"/>
<dbReference type="InterPro" id="IPR036554">
    <property type="entry name" value="GHMP_kinase_C_sf"/>
</dbReference>
<evidence type="ECO:0000259" key="6">
    <source>
        <dbReference type="Pfam" id="PF00288"/>
    </source>
</evidence>
<dbReference type="InterPro" id="IPR006204">
    <property type="entry name" value="GHMP_kinase_N_dom"/>
</dbReference>
<dbReference type="PANTHER" id="PTHR32463">
    <property type="entry name" value="L-FUCOSE KINASE"/>
    <property type="match status" value="1"/>
</dbReference>
<evidence type="ECO:0000256" key="4">
    <source>
        <dbReference type="ARBA" id="ARBA00022840"/>
    </source>
</evidence>
<accession>D5BSI1</accession>
<dbReference type="InterPro" id="IPR001174">
    <property type="entry name" value="HddA/FKP"/>
</dbReference>
<keyword evidence="2" id="KW-0547">Nucleotide-binding</keyword>
<dbReference type="SUPFAM" id="SSF55060">
    <property type="entry name" value="GHMP Kinase, C-terminal domain"/>
    <property type="match status" value="1"/>
</dbReference>
<dbReference type="Proteomes" id="UP000007460">
    <property type="component" value="Chromosome"/>
</dbReference>
<name>D5BSI1_PUNMI</name>
<evidence type="ECO:0000256" key="2">
    <source>
        <dbReference type="ARBA" id="ARBA00022741"/>
    </source>
</evidence>
<evidence type="ECO:0000313" key="8">
    <source>
        <dbReference type="EMBL" id="ADE39228.1"/>
    </source>
</evidence>
<feature type="domain" description="GHMP kinase N-terminal" evidence="6">
    <location>
        <begin position="77"/>
        <end position="157"/>
    </location>
</feature>
<dbReference type="SUPFAM" id="SSF54211">
    <property type="entry name" value="Ribosomal protein S5 domain 2-like"/>
    <property type="match status" value="1"/>
</dbReference>
<dbReference type="EC" id="2.7.1.-" evidence="8"/>
<keyword evidence="9" id="KW-1185">Reference proteome</keyword>
<organism evidence="8 9">
    <name type="scientific">Puniceispirillum marinum (strain IMCC1322)</name>
    <dbReference type="NCBI Taxonomy" id="488538"/>
    <lineage>
        <taxon>Bacteria</taxon>
        <taxon>Pseudomonadati</taxon>
        <taxon>Pseudomonadota</taxon>
        <taxon>Alphaproteobacteria</taxon>
        <taxon>Candidatus Puniceispirillales</taxon>
        <taxon>Candidatus Puniceispirillaceae</taxon>
        <taxon>Candidatus Puniceispirillum</taxon>
    </lineage>
</organism>
<evidence type="ECO:0000256" key="1">
    <source>
        <dbReference type="ARBA" id="ARBA00022679"/>
    </source>
</evidence>
<dbReference type="InterPro" id="IPR052203">
    <property type="entry name" value="GHMP_Kinase-Related"/>
</dbReference>
<evidence type="ECO:0000259" key="7">
    <source>
        <dbReference type="Pfam" id="PF08544"/>
    </source>
</evidence>